<feature type="compositionally biased region" description="Acidic residues" evidence="15">
    <location>
        <begin position="199"/>
        <end position="212"/>
    </location>
</feature>
<feature type="compositionally biased region" description="Basic and acidic residues" evidence="15">
    <location>
        <begin position="658"/>
        <end position="678"/>
    </location>
</feature>
<keyword evidence="7" id="KW-0694">RNA-binding</keyword>
<dbReference type="CDD" id="cd17729">
    <property type="entry name" value="BRCT_CTDP1"/>
    <property type="match status" value="1"/>
</dbReference>
<evidence type="ECO:0000256" key="13">
    <source>
        <dbReference type="ARBA" id="ARBA00063107"/>
    </source>
</evidence>
<feature type="compositionally biased region" description="Basic and acidic residues" evidence="15">
    <location>
        <begin position="235"/>
        <end position="251"/>
    </location>
</feature>
<dbReference type="Gramene" id="OB05G23080.1">
    <property type="protein sequence ID" value="OB05G23080.1"/>
    <property type="gene ID" value="OB05G23080"/>
</dbReference>
<keyword evidence="5" id="KW-0479">Metal-binding</keyword>
<evidence type="ECO:0000256" key="11">
    <source>
        <dbReference type="ARBA" id="ARBA00047761"/>
    </source>
</evidence>
<dbReference type="SUPFAM" id="SSF56784">
    <property type="entry name" value="HAD-like"/>
    <property type="match status" value="1"/>
</dbReference>
<dbReference type="CDD" id="cd07521">
    <property type="entry name" value="HAD_FCP1-like"/>
    <property type="match status" value="1"/>
</dbReference>
<evidence type="ECO:0000256" key="1">
    <source>
        <dbReference type="ARBA" id="ARBA00001936"/>
    </source>
</evidence>
<dbReference type="SMART" id="SM00577">
    <property type="entry name" value="CPDc"/>
    <property type="match status" value="1"/>
</dbReference>
<sequence>MPSFLDSSPAAGDWSSLYLAAQEPVKAPRHGLVMPPPAAAAAAAKRPAYGGGRRIKNFEMCTEALGCETGGVDGALRLRMSWPSRRTARRGRGVPGRRPRRSRWLSLGGLATATAPCQPAYAVKLSIKIGLSMLPHLRFHPPDPTSSPSPSPSPMSLAAESPSPSSPSSSSGSDDFAALLDAELDFDSAADPSSASAASDDEEDGDEEEGKEEDVVMVVEQEEAKVEQSSSKRRRVEDQHQDEGKAMRPNDDTVGSSKDVKIEICPPHPGFFGGLCFKCGKKQDEEDVPGVAFGYIHKGLTLGTSEIDRLRGADLKNLLRERRLVLILDLDHTLINSTKLLDLSAAENELGIQSAASKDDPNRSLFRLDAMQMLTKLRPFVREFLKEASNMFEMYIYTMGDKAYAIEIAKLLDPENVYFGSNVISNSDCTQRHQKGLDVILGAESLAVILDDTEYVWQKHKENLILMERYHYFASSCRQFGFSARSLSESMQDEREGDGALATILDILRRIHSIFFDSAVQNPLPSRDVRQVIKRVRQEILDGCKLVFTRVFPLHQRPQDQMLWKMAEQLGAVCCTDVDSMVTHVVALDLGTEKARWAVGNKKFLVHPRWIEAANFRWHRQQEEDFPVARPREKSKENAADAASTKEKGKENAASAKDNGKENAADAAIAKEGKENAHDATIAEESKENAHDATIPEESKSDDDPSGVTGL</sequence>
<comment type="cofactor">
    <cofactor evidence="1">
        <name>Mn(2+)</name>
        <dbReference type="ChEBI" id="CHEBI:29035"/>
    </cofactor>
</comment>
<feature type="region of interest" description="Disordered" evidence="15">
    <location>
        <begin position="625"/>
        <end position="711"/>
    </location>
</feature>
<dbReference type="GO" id="GO:0009651">
    <property type="term" value="P:response to salt stress"/>
    <property type="evidence" value="ECO:0007669"/>
    <property type="project" value="UniProtKB-ARBA"/>
</dbReference>
<keyword evidence="19" id="KW-1185">Reference proteome</keyword>
<comment type="function">
    <text evidence="14">This promotes the activity of RNA polymerase II.</text>
</comment>
<keyword evidence="9" id="KW-0804">Transcription</keyword>
<dbReference type="eggNOG" id="KOG0323">
    <property type="taxonomic scope" value="Eukaryota"/>
</dbReference>
<dbReference type="AlphaFoldDB" id="J3M6T4"/>
<evidence type="ECO:0000256" key="15">
    <source>
        <dbReference type="SAM" id="MobiDB-lite"/>
    </source>
</evidence>
<feature type="compositionally biased region" description="Basic and acidic residues" evidence="15">
    <location>
        <begin position="630"/>
        <end position="651"/>
    </location>
</feature>
<feature type="region of interest" description="Disordered" evidence="15">
    <location>
        <begin position="140"/>
        <end position="175"/>
    </location>
</feature>
<dbReference type="InterPro" id="IPR039189">
    <property type="entry name" value="Fcp1"/>
</dbReference>
<evidence type="ECO:0000256" key="7">
    <source>
        <dbReference type="ARBA" id="ARBA00022884"/>
    </source>
</evidence>
<keyword evidence="6 14" id="KW-0378">Hydrolase</keyword>
<dbReference type="PANTHER" id="PTHR23081">
    <property type="entry name" value="RNA POLYMERASE II CTD PHOSPHATASE"/>
    <property type="match status" value="1"/>
</dbReference>
<organism evidence="18">
    <name type="scientific">Oryza brachyantha</name>
    <name type="common">malo sina</name>
    <dbReference type="NCBI Taxonomy" id="4533"/>
    <lineage>
        <taxon>Eukaryota</taxon>
        <taxon>Viridiplantae</taxon>
        <taxon>Streptophyta</taxon>
        <taxon>Embryophyta</taxon>
        <taxon>Tracheophyta</taxon>
        <taxon>Spermatophyta</taxon>
        <taxon>Magnoliopsida</taxon>
        <taxon>Liliopsida</taxon>
        <taxon>Poales</taxon>
        <taxon>Poaceae</taxon>
        <taxon>BOP clade</taxon>
        <taxon>Oryzoideae</taxon>
        <taxon>Oryzeae</taxon>
        <taxon>Oryzinae</taxon>
        <taxon>Oryza</taxon>
    </lineage>
</organism>
<dbReference type="InterPro" id="IPR036412">
    <property type="entry name" value="HAD-like_sf"/>
</dbReference>
<comment type="catalytic activity">
    <reaction evidence="12 14">
        <text>O-phospho-L-threonyl-[protein] + H2O = L-threonyl-[protein] + phosphate</text>
        <dbReference type="Rhea" id="RHEA:47004"/>
        <dbReference type="Rhea" id="RHEA-COMP:11060"/>
        <dbReference type="Rhea" id="RHEA-COMP:11605"/>
        <dbReference type="ChEBI" id="CHEBI:15377"/>
        <dbReference type="ChEBI" id="CHEBI:30013"/>
        <dbReference type="ChEBI" id="CHEBI:43474"/>
        <dbReference type="ChEBI" id="CHEBI:61977"/>
        <dbReference type="EC" id="3.1.3.16"/>
    </reaction>
</comment>
<comment type="catalytic activity">
    <reaction evidence="11 14">
        <text>O-phospho-L-seryl-[protein] + H2O = L-seryl-[protein] + phosphate</text>
        <dbReference type="Rhea" id="RHEA:20629"/>
        <dbReference type="Rhea" id="RHEA-COMP:9863"/>
        <dbReference type="Rhea" id="RHEA-COMP:11604"/>
        <dbReference type="ChEBI" id="CHEBI:15377"/>
        <dbReference type="ChEBI" id="CHEBI:29999"/>
        <dbReference type="ChEBI" id="CHEBI:43474"/>
        <dbReference type="ChEBI" id="CHEBI:83421"/>
        <dbReference type="EC" id="3.1.3.16"/>
    </reaction>
</comment>
<evidence type="ECO:0000256" key="8">
    <source>
        <dbReference type="ARBA" id="ARBA00023015"/>
    </source>
</evidence>
<evidence type="ECO:0000256" key="5">
    <source>
        <dbReference type="ARBA" id="ARBA00022723"/>
    </source>
</evidence>
<dbReference type="GO" id="GO:0005634">
    <property type="term" value="C:nucleus"/>
    <property type="evidence" value="ECO:0007669"/>
    <property type="project" value="UniProtKB-SubCell"/>
</dbReference>
<dbReference type="FunFam" id="3.40.50.10190:FF:000014">
    <property type="entry name" value="RNA polymerase II C-terminal domain phosphatase-like 3"/>
    <property type="match status" value="1"/>
</dbReference>
<dbReference type="OMA" id="NAHDATI"/>
<accession>J3M6T4</accession>
<evidence type="ECO:0000259" key="17">
    <source>
        <dbReference type="PROSITE" id="PS50969"/>
    </source>
</evidence>
<feature type="region of interest" description="Disordered" evidence="15">
    <location>
        <begin position="188"/>
        <end position="257"/>
    </location>
</feature>
<feature type="compositionally biased region" description="Low complexity" evidence="15">
    <location>
        <begin position="154"/>
        <end position="175"/>
    </location>
</feature>
<name>J3M6T4_ORYBR</name>
<dbReference type="Gene3D" id="3.40.50.1000">
    <property type="entry name" value="HAD superfamily/HAD-like"/>
    <property type="match status" value="1"/>
</dbReference>
<dbReference type="Pfam" id="PF03031">
    <property type="entry name" value="NIF"/>
    <property type="match status" value="1"/>
</dbReference>
<keyword evidence="4" id="KW-0678">Repressor</keyword>
<keyword evidence="8" id="KW-0805">Transcription regulation</keyword>
<evidence type="ECO:0000256" key="9">
    <source>
        <dbReference type="ARBA" id="ARBA00023163"/>
    </source>
</evidence>
<evidence type="ECO:0000256" key="12">
    <source>
        <dbReference type="ARBA" id="ARBA00048336"/>
    </source>
</evidence>
<evidence type="ECO:0000256" key="10">
    <source>
        <dbReference type="ARBA" id="ARBA00023242"/>
    </source>
</evidence>
<reference evidence="18" key="1">
    <citation type="journal article" date="2013" name="Nat. Commun.">
        <title>Whole-genome sequencing of Oryza brachyantha reveals mechanisms underlying Oryza genome evolution.</title>
        <authorList>
            <person name="Chen J."/>
            <person name="Huang Q."/>
            <person name="Gao D."/>
            <person name="Wang J."/>
            <person name="Lang Y."/>
            <person name="Liu T."/>
            <person name="Li B."/>
            <person name="Bai Z."/>
            <person name="Luis Goicoechea J."/>
            <person name="Liang C."/>
            <person name="Chen C."/>
            <person name="Zhang W."/>
            <person name="Sun S."/>
            <person name="Liao Y."/>
            <person name="Zhang X."/>
            <person name="Yang L."/>
            <person name="Song C."/>
            <person name="Wang M."/>
            <person name="Shi J."/>
            <person name="Liu G."/>
            <person name="Liu J."/>
            <person name="Zhou H."/>
            <person name="Zhou W."/>
            <person name="Yu Q."/>
            <person name="An N."/>
            <person name="Chen Y."/>
            <person name="Cai Q."/>
            <person name="Wang B."/>
            <person name="Liu B."/>
            <person name="Min J."/>
            <person name="Huang Y."/>
            <person name="Wu H."/>
            <person name="Li Z."/>
            <person name="Zhang Y."/>
            <person name="Yin Y."/>
            <person name="Song W."/>
            <person name="Jiang J."/>
            <person name="Jackson S.A."/>
            <person name="Wing R.A."/>
            <person name="Wang J."/>
            <person name="Chen M."/>
        </authorList>
    </citation>
    <scope>NUCLEOTIDE SEQUENCE [LARGE SCALE GENOMIC DNA]</scope>
    <source>
        <strain evidence="18">cv. IRGC 101232</strain>
    </source>
</reference>
<feature type="domain" description="FCP1 homology" evidence="17">
    <location>
        <begin position="319"/>
        <end position="491"/>
    </location>
</feature>
<evidence type="ECO:0000256" key="4">
    <source>
        <dbReference type="ARBA" id="ARBA00022491"/>
    </source>
</evidence>
<feature type="compositionally biased region" description="Low complexity" evidence="15">
    <location>
        <begin position="189"/>
        <end position="198"/>
    </location>
</feature>
<dbReference type="NCBIfam" id="TIGR02250">
    <property type="entry name" value="FCP1_euk"/>
    <property type="match status" value="1"/>
</dbReference>
<evidence type="ECO:0000313" key="18">
    <source>
        <dbReference type="EnsemblPlants" id="OB05G23080.1"/>
    </source>
</evidence>
<dbReference type="Gene3D" id="3.40.50.10190">
    <property type="entry name" value="BRCT domain"/>
    <property type="match status" value="1"/>
</dbReference>
<dbReference type="Proteomes" id="UP000006038">
    <property type="component" value="Chromosome 5"/>
</dbReference>
<evidence type="ECO:0000256" key="3">
    <source>
        <dbReference type="ARBA" id="ARBA00004123"/>
    </source>
</evidence>
<dbReference type="FunFam" id="3.40.50.1000:FF:000125">
    <property type="entry name" value="RNA polymerase II C-terminal domain phosphatase-like 4"/>
    <property type="match status" value="1"/>
</dbReference>
<dbReference type="InterPro" id="IPR004274">
    <property type="entry name" value="FCP1_dom"/>
</dbReference>
<evidence type="ECO:0000256" key="14">
    <source>
        <dbReference type="RuleBase" id="RU366066"/>
    </source>
</evidence>
<dbReference type="EC" id="3.1.3.16" evidence="14"/>
<evidence type="ECO:0000256" key="6">
    <source>
        <dbReference type="ARBA" id="ARBA00022801"/>
    </source>
</evidence>
<comment type="subcellular location">
    <subcellularLocation>
        <location evidence="3 14">Nucleus</location>
    </subcellularLocation>
</comment>
<dbReference type="GO" id="GO:0003723">
    <property type="term" value="F:RNA binding"/>
    <property type="evidence" value="ECO:0007669"/>
    <property type="project" value="UniProtKB-KW"/>
</dbReference>
<keyword evidence="10 14" id="KW-0539">Nucleus</keyword>
<dbReference type="InterPro" id="IPR023214">
    <property type="entry name" value="HAD_sf"/>
</dbReference>
<dbReference type="InterPro" id="IPR011947">
    <property type="entry name" value="FCP1_euk"/>
</dbReference>
<proteinExistence type="predicted"/>
<dbReference type="Pfam" id="PF12738">
    <property type="entry name" value="PTCB-BRCT"/>
    <property type="match status" value="1"/>
</dbReference>
<protein>
    <recommendedName>
        <fullName evidence="14">RNA polymerase II C-terminal domain phosphatase-like</fullName>
        <ecNumber evidence="14">3.1.3.16</ecNumber>
    </recommendedName>
</protein>
<dbReference type="InterPro" id="IPR036420">
    <property type="entry name" value="BRCT_dom_sf"/>
</dbReference>
<evidence type="ECO:0000256" key="2">
    <source>
        <dbReference type="ARBA" id="ARBA00001946"/>
    </source>
</evidence>
<dbReference type="GO" id="GO:0008420">
    <property type="term" value="F:RNA polymerase II CTD heptapeptide repeat phosphatase activity"/>
    <property type="evidence" value="ECO:0007669"/>
    <property type="project" value="UniProtKB-UniRule"/>
</dbReference>
<dbReference type="PANTHER" id="PTHR23081:SF36">
    <property type="entry name" value="RNA POLYMERASE II SUBUNIT A C-TERMINAL DOMAIN PHOSPHATASE"/>
    <property type="match status" value="1"/>
</dbReference>
<evidence type="ECO:0000313" key="19">
    <source>
        <dbReference type="Proteomes" id="UP000006038"/>
    </source>
</evidence>
<dbReference type="EnsemblPlants" id="OB05G23080.1">
    <property type="protein sequence ID" value="OB05G23080.1"/>
    <property type="gene ID" value="OB05G23080"/>
</dbReference>
<dbReference type="PROSITE" id="PS50172">
    <property type="entry name" value="BRCT"/>
    <property type="match status" value="1"/>
</dbReference>
<dbReference type="GO" id="GO:0046872">
    <property type="term" value="F:metal ion binding"/>
    <property type="evidence" value="ECO:0007669"/>
    <property type="project" value="UniProtKB-KW"/>
</dbReference>
<dbReference type="HOGENOM" id="CLU_023960_1_0_1"/>
<comment type="subunit">
    <text evidence="13">Interacts with RAP74.</text>
</comment>
<reference evidence="18" key="2">
    <citation type="submission" date="2013-04" db="UniProtKB">
        <authorList>
            <consortium name="EnsemblPlants"/>
        </authorList>
    </citation>
    <scope>IDENTIFICATION</scope>
</reference>
<dbReference type="SUPFAM" id="SSF52113">
    <property type="entry name" value="BRCT domain"/>
    <property type="match status" value="1"/>
</dbReference>
<feature type="domain" description="BRCT" evidence="16">
    <location>
        <begin position="536"/>
        <end position="628"/>
    </location>
</feature>
<evidence type="ECO:0000259" key="16">
    <source>
        <dbReference type="PROSITE" id="PS50172"/>
    </source>
</evidence>
<feature type="compositionally biased region" description="Pro residues" evidence="15">
    <location>
        <begin position="142"/>
        <end position="153"/>
    </location>
</feature>
<dbReference type="InterPro" id="IPR001357">
    <property type="entry name" value="BRCT_dom"/>
</dbReference>
<dbReference type="PROSITE" id="PS50969">
    <property type="entry name" value="FCP1"/>
    <property type="match status" value="1"/>
</dbReference>
<comment type="cofactor">
    <cofactor evidence="2">
        <name>Mg(2+)</name>
        <dbReference type="ChEBI" id="CHEBI:18420"/>
    </cofactor>
</comment>
<dbReference type="STRING" id="4533.J3M6T4"/>